<dbReference type="OrthoDB" id="7889051at2"/>
<comment type="caution">
    <text evidence="2">The sequence shown here is derived from an EMBL/GenBank/DDBJ whole genome shotgun (WGS) entry which is preliminary data.</text>
</comment>
<reference evidence="3" key="1">
    <citation type="submission" date="2016-06" db="EMBL/GenBank/DDBJ databases">
        <title>NZP2037 Pacbio-Illumina hybrid assembly.</title>
        <authorList>
            <person name="Ramsay J.P."/>
        </authorList>
    </citation>
    <scope>NUCLEOTIDE SEQUENCE [LARGE SCALE GENOMIC DNA]</scope>
    <source>
        <strain evidence="3">R7ANS::ICEMlSym2042</strain>
    </source>
</reference>
<evidence type="ECO:0000313" key="2">
    <source>
        <dbReference type="EMBL" id="OBP78626.1"/>
    </source>
</evidence>
<dbReference type="Proteomes" id="UP000093748">
    <property type="component" value="Unassembled WGS sequence"/>
</dbReference>
<keyword evidence="1" id="KW-0732">Signal</keyword>
<accession>A0A1A5J4L4</accession>
<evidence type="ECO:0000313" key="3">
    <source>
        <dbReference type="Proteomes" id="UP000093748"/>
    </source>
</evidence>
<protein>
    <submittedName>
        <fullName evidence="2">Uncharacterized protein</fullName>
    </submittedName>
</protein>
<gene>
    <name evidence="2" type="ORF">BAE39_29845</name>
</gene>
<dbReference type="EMBL" id="LZTJ01000006">
    <property type="protein sequence ID" value="OBP78626.1"/>
    <property type="molecule type" value="Genomic_DNA"/>
</dbReference>
<name>A0A1A5J4L4_RHILI</name>
<dbReference type="AlphaFoldDB" id="A0A1A5J4L4"/>
<evidence type="ECO:0000256" key="1">
    <source>
        <dbReference type="SAM" id="SignalP"/>
    </source>
</evidence>
<sequence length="168" mass="17713">MRPFAQFALAGCLLVAAGTAHADETKFLQSFKGNFAGKGTVQVTSDVPNVNVSCSFKSNATSTSLSLDGSCRGLILVTRAISAKLNVTGAKYSGVYVGSRTGPAQLNGSRSGNAINLGIQWAQEINGDRKARMTVEKRGENGIRLTVTDTDPKTGKNVVMSRIDLSRT</sequence>
<dbReference type="RefSeq" id="WP_010909717.1">
    <property type="nucleotide sequence ID" value="NZ_LZTH01000047.1"/>
</dbReference>
<feature type="signal peptide" evidence="1">
    <location>
        <begin position="1"/>
        <end position="22"/>
    </location>
</feature>
<dbReference type="GeneID" id="66683814"/>
<organism evidence="2 3">
    <name type="scientific">Rhizobium loti</name>
    <name type="common">Mesorhizobium loti</name>
    <dbReference type="NCBI Taxonomy" id="381"/>
    <lineage>
        <taxon>Bacteria</taxon>
        <taxon>Pseudomonadati</taxon>
        <taxon>Pseudomonadota</taxon>
        <taxon>Alphaproteobacteria</taxon>
        <taxon>Hyphomicrobiales</taxon>
        <taxon>Phyllobacteriaceae</taxon>
        <taxon>Mesorhizobium</taxon>
    </lineage>
</organism>
<proteinExistence type="predicted"/>
<feature type="chain" id="PRO_5009827230" evidence="1">
    <location>
        <begin position="23"/>
        <end position="168"/>
    </location>
</feature>